<dbReference type="InterPro" id="IPR003033">
    <property type="entry name" value="SCP2_sterol-bd_dom"/>
</dbReference>
<evidence type="ECO:0000313" key="5">
    <source>
        <dbReference type="EMBL" id="TCO59641.1"/>
    </source>
</evidence>
<dbReference type="OrthoDB" id="9792527at2"/>
<dbReference type="AlphaFoldDB" id="A0A4R2JIA8"/>
<keyword evidence="6" id="KW-1185">Reference proteome</keyword>
<dbReference type="PANTHER" id="PTHR33204:SF18">
    <property type="entry name" value="TRANSCRIPTIONAL REGULATORY PROTEIN"/>
    <property type="match status" value="1"/>
</dbReference>
<dbReference type="RefSeq" id="WP_132117698.1">
    <property type="nucleotide sequence ID" value="NZ_SLWS01000004.1"/>
</dbReference>
<keyword evidence="2" id="KW-0238">DNA-binding</keyword>
<dbReference type="EMBL" id="SLWS01000004">
    <property type="protein sequence ID" value="TCO59641.1"/>
    <property type="molecule type" value="Genomic_DNA"/>
</dbReference>
<dbReference type="InterPro" id="IPR036388">
    <property type="entry name" value="WH-like_DNA-bd_sf"/>
</dbReference>
<reference evidence="5 6" key="1">
    <citation type="submission" date="2019-03" db="EMBL/GenBank/DDBJ databases">
        <title>Genomic Encyclopedia of Type Strains, Phase IV (KMG-IV): sequencing the most valuable type-strain genomes for metagenomic binning, comparative biology and taxonomic classification.</title>
        <authorList>
            <person name="Goeker M."/>
        </authorList>
    </citation>
    <scope>NUCLEOTIDE SEQUENCE [LARGE SCALE GENOMIC DNA]</scope>
    <source>
        <strain evidence="5 6">DSM 45934</strain>
    </source>
</reference>
<keyword evidence="1" id="KW-0805">Transcription regulation</keyword>
<dbReference type="InterPro" id="IPR036527">
    <property type="entry name" value="SCP2_sterol-bd_dom_sf"/>
</dbReference>
<organism evidence="5 6">
    <name type="scientific">Actinocrispum wychmicini</name>
    <dbReference type="NCBI Taxonomy" id="1213861"/>
    <lineage>
        <taxon>Bacteria</taxon>
        <taxon>Bacillati</taxon>
        <taxon>Actinomycetota</taxon>
        <taxon>Actinomycetes</taxon>
        <taxon>Pseudonocardiales</taxon>
        <taxon>Pseudonocardiaceae</taxon>
        <taxon>Actinocrispum</taxon>
    </lineage>
</organism>
<name>A0A4R2JIA8_9PSEU</name>
<dbReference type="SUPFAM" id="SSF55718">
    <property type="entry name" value="SCP-like"/>
    <property type="match status" value="1"/>
</dbReference>
<dbReference type="InterPro" id="IPR002577">
    <property type="entry name" value="HTH_HxlR"/>
</dbReference>
<dbReference type="Pfam" id="PF02036">
    <property type="entry name" value="SCP2"/>
    <property type="match status" value="1"/>
</dbReference>
<proteinExistence type="predicted"/>
<evidence type="ECO:0000256" key="3">
    <source>
        <dbReference type="ARBA" id="ARBA00023163"/>
    </source>
</evidence>
<keyword evidence="3" id="KW-0804">Transcription</keyword>
<protein>
    <submittedName>
        <fullName evidence="5">HxlR family transcriptional regulator</fullName>
    </submittedName>
</protein>
<dbReference type="SUPFAM" id="SSF46785">
    <property type="entry name" value="Winged helix' DNA-binding domain"/>
    <property type="match status" value="1"/>
</dbReference>
<dbReference type="InterPro" id="IPR036390">
    <property type="entry name" value="WH_DNA-bd_sf"/>
</dbReference>
<sequence length="217" mass="23714">MSSRREYGPGCGLAVGLDVIGERWTLLVVRELLIGPARFTALLANMPGIGPNLLADRLRMLAGHGVLERVPMPGGDRAMCYQLTELGEQLRHPLLALARWGMGFLREDDRGGVIRPEWGFLAVQSMVSRDAVPDVDDTYEFRVDSQTFVIEVRDGAVRFSRAPAAAPDITVDCDADTFIRVGARMLAPGEAVATGKVRITGDPPAARRCIRMLGLDW</sequence>
<evidence type="ECO:0000313" key="6">
    <source>
        <dbReference type="Proteomes" id="UP000295680"/>
    </source>
</evidence>
<evidence type="ECO:0000256" key="2">
    <source>
        <dbReference type="ARBA" id="ARBA00023125"/>
    </source>
</evidence>
<dbReference type="Proteomes" id="UP000295680">
    <property type="component" value="Unassembled WGS sequence"/>
</dbReference>
<accession>A0A4R2JIA8</accession>
<evidence type="ECO:0000256" key="1">
    <source>
        <dbReference type="ARBA" id="ARBA00023015"/>
    </source>
</evidence>
<feature type="domain" description="HTH hxlR-type" evidence="4">
    <location>
        <begin position="11"/>
        <end position="109"/>
    </location>
</feature>
<dbReference type="Pfam" id="PF01638">
    <property type="entry name" value="HxlR"/>
    <property type="match status" value="1"/>
</dbReference>
<comment type="caution">
    <text evidence="5">The sequence shown here is derived from an EMBL/GenBank/DDBJ whole genome shotgun (WGS) entry which is preliminary data.</text>
</comment>
<dbReference type="Gene3D" id="3.30.1050.10">
    <property type="entry name" value="SCP2 sterol-binding domain"/>
    <property type="match status" value="1"/>
</dbReference>
<gene>
    <name evidence="5" type="ORF">EV192_104484</name>
</gene>
<evidence type="ECO:0000259" key="4">
    <source>
        <dbReference type="PROSITE" id="PS51118"/>
    </source>
</evidence>
<dbReference type="PANTHER" id="PTHR33204">
    <property type="entry name" value="TRANSCRIPTIONAL REGULATOR, MARR FAMILY"/>
    <property type="match status" value="1"/>
</dbReference>
<dbReference type="PROSITE" id="PS51118">
    <property type="entry name" value="HTH_HXLR"/>
    <property type="match status" value="1"/>
</dbReference>
<dbReference type="Gene3D" id="1.10.10.10">
    <property type="entry name" value="Winged helix-like DNA-binding domain superfamily/Winged helix DNA-binding domain"/>
    <property type="match status" value="1"/>
</dbReference>
<dbReference type="GO" id="GO:0003677">
    <property type="term" value="F:DNA binding"/>
    <property type="evidence" value="ECO:0007669"/>
    <property type="project" value="UniProtKB-KW"/>
</dbReference>